<feature type="domain" description="Peptidase S9A N-terminal" evidence="6">
    <location>
        <begin position="28"/>
        <end position="434"/>
    </location>
</feature>
<evidence type="ECO:0000256" key="3">
    <source>
        <dbReference type="ARBA" id="ARBA00022825"/>
    </source>
</evidence>
<evidence type="ECO:0000259" key="6">
    <source>
        <dbReference type="Pfam" id="PF02897"/>
    </source>
</evidence>
<feature type="domain" description="Peptidase S9 prolyl oligopeptidase catalytic" evidence="5">
    <location>
        <begin position="513"/>
        <end position="714"/>
    </location>
</feature>
<dbReference type="InterPro" id="IPR023302">
    <property type="entry name" value="Pept_S9A_N"/>
</dbReference>
<dbReference type="Gene3D" id="3.40.50.1820">
    <property type="entry name" value="alpha/beta hydrolase"/>
    <property type="match status" value="1"/>
</dbReference>
<evidence type="ECO:0000256" key="1">
    <source>
        <dbReference type="ARBA" id="ARBA00022670"/>
    </source>
</evidence>
<dbReference type="Pfam" id="PF02897">
    <property type="entry name" value="Peptidase_S9_N"/>
    <property type="match status" value="1"/>
</dbReference>
<dbReference type="SUPFAM" id="SSF50993">
    <property type="entry name" value="Peptidase/esterase 'gauge' domain"/>
    <property type="match status" value="1"/>
</dbReference>
<protein>
    <submittedName>
        <fullName evidence="7">Prolyl oligopeptidase family serine peptidase</fullName>
    </submittedName>
</protein>
<sequence>MKSTSLRAIIASLAVSVASAPLLTSPLAAQDTNAVVEPEFEAENDPFIWLEETRSDRALKWVENENEKTVAALQTDPRFEELKAEALAIYDAEDRIPGVSFTPYGLVNFWQDAKNPKGILRRTTLESWRTDNPEWETILDVDALAAAEGKEWVYGGMTCLPPAGTHCMVYLSDGGKDASIAREFDLDTLDFVDGGFELPESQGSASWVDEDTLLVSRDFGDGTVTDSFYPFTTRVWKRGTALEDAPEIFRGEKSDVSAGAYLLRDGEGTIHGRMAYRGVSFHEREYFYEMDGEWVKLDLPAKAGPYGIIDGQILFSTDVDWETQGQTFPADSLVSADLEEWKADPNGATKTLVWKPADRQTKRGASSTKSSLYVSILDNVRGQVLKFDYVDGAWTSQRIDLPENATVGVATASDETDQIMFTSTDFLSPGTYYYAGNGVDLEVVKESPERFDAADMDIEQFEATSPDGTKIPYFLVKPKGMAMDGSTPLLMGGYGGFQVPRLPSYLGSTGKMWLERGNAYVLANIRGGGEFGPNWHQSAIRENKQRTWDDFIAVGRDLVARGITSPEHLGVEGGSQGGLLVGTAFTQAPDLFNAAIVQIPLFDMLRYQYIGRGASWIGEYGDPRIPEQRAWIEGYSPYQKLLEQKDYPRVFFVTSTADDRTHPSHGRKAAARMAAQGDDYLYYEDTKGGHSGGVDNEQRATLRAMQIVYLLQQLADD</sequence>
<dbReference type="PANTHER" id="PTHR42881:SF13">
    <property type="entry name" value="PROLYL ENDOPEPTIDASE"/>
    <property type="match status" value="1"/>
</dbReference>
<keyword evidence="3" id="KW-0720">Serine protease</keyword>
<dbReference type="Gene3D" id="2.130.10.120">
    <property type="entry name" value="Prolyl oligopeptidase, N-terminal domain"/>
    <property type="match status" value="1"/>
</dbReference>
<dbReference type="InterPro" id="IPR029058">
    <property type="entry name" value="AB_hydrolase_fold"/>
</dbReference>
<dbReference type="PANTHER" id="PTHR42881">
    <property type="entry name" value="PROLYL ENDOPEPTIDASE"/>
    <property type="match status" value="1"/>
</dbReference>
<name>A0ABS7PDV1_9SPHN</name>
<gene>
    <name evidence="7" type="ORF">KYN89_09325</name>
</gene>
<accession>A0ABS7PDV1</accession>
<reference evidence="7 8" key="1">
    <citation type="submission" date="2021-07" db="EMBL/GenBank/DDBJ databases">
        <title>Alteriqipengyuania abyssalis NZ-12B nov, sp.nov isolated from deep sea sponge in pacific ocean.</title>
        <authorList>
            <person name="Tareen S."/>
            <person name="Wink J."/>
        </authorList>
    </citation>
    <scope>NUCLEOTIDE SEQUENCE [LARGE SCALE GENOMIC DNA]</scope>
    <source>
        <strain evidence="7 8">NZ-12B</strain>
    </source>
</reference>
<dbReference type="InterPro" id="IPR001375">
    <property type="entry name" value="Peptidase_S9_cat"/>
</dbReference>
<dbReference type="RefSeq" id="WP_222824785.1">
    <property type="nucleotide sequence ID" value="NZ_JAHWXP010000002.1"/>
</dbReference>
<proteinExistence type="predicted"/>
<feature type="chain" id="PRO_5046111887" evidence="4">
    <location>
        <begin position="30"/>
        <end position="717"/>
    </location>
</feature>
<comment type="caution">
    <text evidence="7">The sequence shown here is derived from an EMBL/GenBank/DDBJ whole genome shotgun (WGS) entry which is preliminary data.</text>
</comment>
<keyword evidence="1" id="KW-0645">Protease</keyword>
<evidence type="ECO:0000256" key="2">
    <source>
        <dbReference type="ARBA" id="ARBA00022801"/>
    </source>
</evidence>
<keyword evidence="2" id="KW-0378">Hydrolase</keyword>
<dbReference type="Proteomes" id="UP000759298">
    <property type="component" value="Unassembled WGS sequence"/>
</dbReference>
<feature type="signal peptide" evidence="4">
    <location>
        <begin position="1"/>
        <end position="29"/>
    </location>
</feature>
<organism evidence="7 8">
    <name type="scientific">Alteriqipengyuania abyssalis</name>
    <dbReference type="NCBI Taxonomy" id="2860200"/>
    <lineage>
        <taxon>Bacteria</taxon>
        <taxon>Pseudomonadati</taxon>
        <taxon>Pseudomonadota</taxon>
        <taxon>Alphaproteobacteria</taxon>
        <taxon>Sphingomonadales</taxon>
        <taxon>Erythrobacteraceae</taxon>
        <taxon>Alteriqipengyuania</taxon>
    </lineage>
</organism>
<dbReference type="SUPFAM" id="SSF53474">
    <property type="entry name" value="alpha/beta-Hydrolases"/>
    <property type="match status" value="1"/>
</dbReference>
<evidence type="ECO:0000256" key="4">
    <source>
        <dbReference type="SAM" id="SignalP"/>
    </source>
</evidence>
<dbReference type="Pfam" id="PF00326">
    <property type="entry name" value="Peptidase_S9"/>
    <property type="match status" value="1"/>
</dbReference>
<evidence type="ECO:0000313" key="8">
    <source>
        <dbReference type="Proteomes" id="UP000759298"/>
    </source>
</evidence>
<dbReference type="InterPro" id="IPR002470">
    <property type="entry name" value="Peptidase_S9A"/>
</dbReference>
<keyword evidence="4" id="KW-0732">Signal</keyword>
<keyword evidence="8" id="KW-1185">Reference proteome</keyword>
<dbReference type="InterPro" id="IPR051167">
    <property type="entry name" value="Prolyl_oligopep/macrocyclase"/>
</dbReference>
<dbReference type="EMBL" id="JAHWXP010000002">
    <property type="protein sequence ID" value="MBY8337250.1"/>
    <property type="molecule type" value="Genomic_DNA"/>
</dbReference>
<evidence type="ECO:0000259" key="5">
    <source>
        <dbReference type="Pfam" id="PF00326"/>
    </source>
</evidence>
<dbReference type="PRINTS" id="PR00862">
    <property type="entry name" value="PROLIGOPTASE"/>
</dbReference>
<evidence type="ECO:0000313" key="7">
    <source>
        <dbReference type="EMBL" id="MBY8337250.1"/>
    </source>
</evidence>